<dbReference type="GO" id="GO:0009289">
    <property type="term" value="C:pilus"/>
    <property type="evidence" value="ECO:0007669"/>
    <property type="project" value="InterPro"/>
</dbReference>
<dbReference type="OrthoDB" id="6631372at2"/>
<evidence type="ECO:0008006" key="4">
    <source>
        <dbReference type="Google" id="ProtNLM"/>
    </source>
</evidence>
<dbReference type="InterPro" id="IPR007540">
    <property type="entry name" value="Fimbrial_CS1-type"/>
</dbReference>
<dbReference type="Gene3D" id="2.60.40.2040">
    <property type="entry name" value="CFA/I fimbrial subunit E, pilin domain"/>
    <property type="match status" value="1"/>
</dbReference>
<protein>
    <recommendedName>
        <fullName evidence="4">CS1 type fimbrial major subunit</fullName>
    </recommendedName>
</protein>
<accession>A0A7H1J9T1</accession>
<gene>
    <name evidence="2" type="ORF">IBG28_06365</name>
</gene>
<dbReference type="AlphaFoldDB" id="A0A7H1J9T1"/>
<sequence>MHYIFMLMLMVCPLLVAAERFEHTVAVSLQLPNPDFQISTPASDPWLNQTQQMEWDSHQQRLLPIHKQLTIQSRLGGVSARLLAPARLSYGPKQILLKVQLDRTVLSTTTQTILNAQQANAGQQLDVIIMAMPDPSGRYRAGTYQGVVNMLFETSSP</sequence>
<dbReference type="KEGG" id="mard:IBG28_06365"/>
<dbReference type="Pfam" id="PF04449">
    <property type="entry name" value="Fimbrial_CS1"/>
    <property type="match status" value="1"/>
</dbReference>
<dbReference type="RefSeq" id="WP_111606273.1">
    <property type="nucleotide sequence ID" value="NZ_BMLJ01000005.1"/>
</dbReference>
<proteinExistence type="predicted"/>
<feature type="signal peptide" evidence="1">
    <location>
        <begin position="1"/>
        <end position="17"/>
    </location>
</feature>
<reference evidence="2 3" key="1">
    <citation type="submission" date="2020-09" db="EMBL/GenBank/DDBJ databases">
        <title>Complete genome sequence of an Arctic sea ice bacterium Marinomonas arctica BSI20414.</title>
        <authorList>
            <person name="Liao L."/>
            <person name="Chen B."/>
        </authorList>
    </citation>
    <scope>NUCLEOTIDE SEQUENCE [LARGE SCALE GENOMIC DNA]</scope>
    <source>
        <strain evidence="2 3">BSI20414</strain>
    </source>
</reference>
<organism evidence="2 3">
    <name type="scientific">Marinomonas arctica</name>
    <dbReference type="NCBI Taxonomy" id="383750"/>
    <lineage>
        <taxon>Bacteria</taxon>
        <taxon>Pseudomonadati</taxon>
        <taxon>Pseudomonadota</taxon>
        <taxon>Gammaproteobacteria</taxon>
        <taxon>Oceanospirillales</taxon>
        <taxon>Oceanospirillaceae</taxon>
        <taxon>Marinomonas</taxon>
    </lineage>
</organism>
<evidence type="ECO:0000313" key="3">
    <source>
        <dbReference type="Proteomes" id="UP000516370"/>
    </source>
</evidence>
<dbReference type="EMBL" id="CP061081">
    <property type="protein sequence ID" value="QNT07247.1"/>
    <property type="molecule type" value="Genomic_DNA"/>
</dbReference>
<feature type="chain" id="PRO_5028999725" description="CS1 type fimbrial major subunit" evidence="1">
    <location>
        <begin position="18"/>
        <end position="157"/>
    </location>
</feature>
<evidence type="ECO:0000313" key="2">
    <source>
        <dbReference type="EMBL" id="QNT07247.1"/>
    </source>
</evidence>
<dbReference type="Proteomes" id="UP000516370">
    <property type="component" value="Chromosome"/>
</dbReference>
<keyword evidence="3" id="KW-1185">Reference proteome</keyword>
<evidence type="ECO:0000256" key="1">
    <source>
        <dbReference type="SAM" id="SignalP"/>
    </source>
</evidence>
<name>A0A7H1J9T1_9GAMM</name>
<keyword evidence="1" id="KW-0732">Signal</keyword>